<reference evidence="1" key="1">
    <citation type="submission" date="2021-01" db="UniProtKB">
        <authorList>
            <consortium name="EnsemblPlants"/>
        </authorList>
    </citation>
    <scope>IDENTIFICATION</scope>
</reference>
<organism evidence="1 2">
    <name type="scientific">Kalanchoe fedtschenkoi</name>
    <name type="common">Lavender scallops</name>
    <name type="synonym">South American air plant</name>
    <dbReference type="NCBI Taxonomy" id="63787"/>
    <lineage>
        <taxon>Eukaryota</taxon>
        <taxon>Viridiplantae</taxon>
        <taxon>Streptophyta</taxon>
        <taxon>Embryophyta</taxon>
        <taxon>Tracheophyta</taxon>
        <taxon>Spermatophyta</taxon>
        <taxon>Magnoliopsida</taxon>
        <taxon>eudicotyledons</taxon>
        <taxon>Gunneridae</taxon>
        <taxon>Pentapetalae</taxon>
        <taxon>Saxifragales</taxon>
        <taxon>Crassulaceae</taxon>
        <taxon>Kalanchoe</taxon>
    </lineage>
</organism>
<keyword evidence="2" id="KW-1185">Reference proteome</keyword>
<accession>A0A7N0UNZ2</accession>
<evidence type="ECO:0000313" key="1">
    <source>
        <dbReference type="EnsemblPlants" id="Kaladp0076s0085.1.v1.1"/>
    </source>
</evidence>
<proteinExistence type="predicted"/>
<dbReference type="AlphaFoldDB" id="A0A7N0UNZ2"/>
<sequence>MRGVGGPLLCVGDLLSDVGEEDNVGADRVKIETVSESDDVRGSDAVAADLPRLFQDHYNHLNKALGGSDHSWTDLTLKLCSALETANKVVKCAHKEVTSISAKVEELETVVKRADSAVAVARAVNTALNQKNHL</sequence>
<dbReference type="EnsemblPlants" id="Kaladp0076s0085.1.v1.1">
    <property type="protein sequence ID" value="Kaladp0076s0085.1.v1.1"/>
    <property type="gene ID" value="Kaladp0076s0085.v1.1"/>
</dbReference>
<evidence type="ECO:0000313" key="2">
    <source>
        <dbReference type="Proteomes" id="UP000594263"/>
    </source>
</evidence>
<dbReference type="PANTHER" id="PTHR37237:SF1">
    <property type="entry name" value="OS02G0567000 PROTEIN"/>
    <property type="match status" value="1"/>
</dbReference>
<dbReference type="OMA" id="GTDHSWA"/>
<name>A0A7N0UNZ2_KALFE</name>
<dbReference type="Gramene" id="Kaladp0076s0085.1.v1.1">
    <property type="protein sequence ID" value="Kaladp0076s0085.1.v1.1"/>
    <property type="gene ID" value="Kaladp0076s0085.v1.1"/>
</dbReference>
<dbReference type="Proteomes" id="UP000594263">
    <property type="component" value="Unplaced"/>
</dbReference>
<protein>
    <submittedName>
        <fullName evidence="1">Uncharacterized protein</fullName>
    </submittedName>
</protein>
<dbReference type="PANTHER" id="PTHR37237">
    <property type="entry name" value="OS02G0567000 PROTEIN"/>
    <property type="match status" value="1"/>
</dbReference>